<feature type="transmembrane region" description="Helical" evidence="1">
    <location>
        <begin position="144"/>
        <end position="166"/>
    </location>
</feature>
<dbReference type="EMBL" id="BRXW01000560">
    <property type="protein sequence ID" value="GMH66329.1"/>
    <property type="molecule type" value="Genomic_DNA"/>
</dbReference>
<sequence length="183" mass="20153">MTADKKFVAVENYGLSAISIIDMISDIIMVVQFTQAGRTGFSLATVSCLSLNIGFQSITAFVSFRKQSLYVQLCEQMYIFFLVKPAVDVWRVRNSESPSITGVGVFDAKLQMVVTQVFELLMEALPGRVILLTSIFTQSSETSIVSFLALLSSLSTAALISAAISVDYDIDVNKRIFSQTYIQ</sequence>
<evidence type="ECO:0000313" key="2">
    <source>
        <dbReference type="EMBL" id="GMH66329.1"/>
    </source>
</evidence>
<gene>
    <name evidence="2" type="ORF">TrLO_g3245</name>
</gene>
<keyword evidence="1" id="KW-0472">Membrane</keyword>
<accession>A0A9W7A5Z6</accession>
<organism evidence="2 3">
    <name type="scientific">Triparma laevis f. longispina</name>
    <dbReference type="NCBI Taxonomy" id="1714387"/>
    <lineage>
        <taxon>Eukaryota</taxon>
        <taxon>Sar</taxon>
        <taxon>Stramenopiles</taxon>
        <taxon>Ochrophyta</taxon>
        <taxon>Bolidophyceae</taxon>
        <taxon>Parmales</taxon>
        <taxon>Triparmaceae</taxon>
        <taxon>Triparma</taxon>
    </lineage>
</organism>
<keyword evidence="3" id="KW-1185">Reference proteome</keyword>
<comment type="caution">
    <text evidence="2">The sequence shown here is derived from an EMBL/GenBank/DDBJ whole genome shotgun (WGS) entry which is preliminary data.</text>
</comment>
<dbReference type="AlphaFoldDB" id="A0A9W7A5Z6"/>
<proteinExistence type="predicted"/>
<protein>
    <submittedName>
        <fullName evidence="2">Uncharacterized protein</fullName>
    </submittedName>
</protein>
<dbReference type="Proteomes" id="UP001165122">
    <property type="component" value="Unassembled WGS sequence"/>
</dbReference>
<name>A0A9W7A5Z6_9STRA</name>
<evidence type="ECO:0000313" key="3">
    <source>
        <dbReference type="Proteomes" id="UP001165122"/>
    </source>
</evidence>
<feature type="transmembrane region" description="Helical" evidence="1">
    <location>
        <begin position="12"/>
        <end position="34"/>
    </location>
</feature>
<evidence type="ECO:0000256" key="1">
    <source>
        <dbReference type="SAM" id="Phobius"/>
    </source>
</evidence>
<reference evidence="3" key="1">
    <citation type="journal article" date="2023" name="Commun. Biol.">
        <title>Genome analysis of Parmales, the sister group of diatoms, reveals the evolutionary specialization of diatoms from phago-mixotrophs to photoautotrophs.</title>
        <authorList>
            <person name="Ban H."/>
            <person name="Sato S."/>
            <person name="Yoshikawa S."/>
            <person name="Yamada K."/>
            <person name="Nakamura Y."/>
            <person name="Ichinomiya M."/>
            <person name="Sato N."/>
            <person name="Blanc-Mathieu R."/>
            <person name="Endo H."/>
            <person name="Kuwata A."/>
            <person name="Ogata H."/>
        </authorList>
    </citation>
    <scope>NUCLEOTIDE SEQUENCE [LARGE SCALE GENOMIC DNA]</scope>
    <source>
        <strain evidence="3">NIES 3700</strain>
    </source>
</reference>
<keyword evidence="1" id="KW-1133">Transmembrane helix</keyword>
<keyword evidence="1" id="KW-0812">Transmembrane</keyword>
<feature type="transmembrane region" description="Helical" evidence="1">
    <location>
        <begin position="40"/>
        <end position="62"/>
    </location>
</feature>